<sequence>MCSPTSRPLPWWSSVRGHAKPALPWPRPGGRWWRRKRAQRGRKGSEWRTRRWVLHGRMQQCGVREHRETREEEEGVAIVRDGAGEVEEGGKFPWSGTRLATKKPAR</sequence>
<name>A0A0D3FJA5_9ORYZ</name>
<reference evidence="2" key="1">
    <citation type="journal article" date="2009" name="Rice">
        <title>De Novo Next Generation Sequencing of Plant Genomes.</title>
        <authorList>
            <person name="Rounsley S."/>
            <person name="Marri P.R."/>
            <person name="Yu Y."/>
            <person name="He R."/>
            <person name="Sisneros N."/>
            <person name="Goicoechea J.L."/>
            <person name="Lee S.J."/>
            <person name="Angelova A."/>
            <person name="Kudrna D."/>
            <person name="Luo M."/>
            <person name="Affourtit J."/>
            <person name="Desany B."/>
            <person name="Knight J."/>
            <person name="Niazi F."/>
            <person name="Egholm M."/>
            <person name="Wing R.A."/>
        </authorList>
    </citation>
    <scope>NUCLEOTIDE SEQUENCE [LARGE SCALE GENOMIC DNA]</scope>
    <source>
        <strain evidence="2">cv. IRGC 105608</strain>
    </source>
</reference>
<feature type="region of interest" description="Disordered" evidence="1">
    <location>
        <begin position="82"/>
        <end position="106"/>
    </location>
</feature>
<protein>
    <submittedName>
        <fullName evidence="2">Uncharacterized protein</fullName>
    </submittedName>
</protein>
<dbReference type="Proteomes" id="UP000026960">
    <property type="component" value="Chromosome 3"/>
</dbReference>
<dbReference type="AlphaFoldDB" id="A0A0D3FJA5"/>
<dbReference type="HOGENOM" id="CLU_2227243_0_0_1"/>
<accession>A0A0D3FJA5</accession>
<dbReference type="EnsemblPlants" id="OBART03G19870.1">
    <property type="protein sequence ID" value="OBART03G19870.1"/>
    <property type="gene ID" value="OBART03G19870"/>
</dbReference>
<dbReference type="PaxDb" id="65489-OBART03G19870.1"/>
<evidence type="ECO:0000313" key="3">
    <source>
        <dbReference type="Proteomes" id="UP000026960"/>
    </source>
</evidence>
<evidence type="ECO:0000313" key="2">
    <source>
        <dbReference type="EnsemblPlants" id="OBART03G19870.1"/>
    </source>
</evidence>
<dbReference type="Gramene" id="OBART03G19870.1">
    <property type="protein sequence ID" value="OBART03G19870.1"/>
    <property type="gene ID" value="OBART03G19870"/>
</dbReference>
<evidence type="ECO:0000256" key="1">
    <source>
        <dbReference type="SAM" id="MobiDB-lite"/>
    </source>
</evidence>
<reference evidence="2" key="2">
    <citation type="submission" date="2015-03" db="UniProtKB">
        <authorList>
            <consortium name="EnsemblPlants"/>
        </authorList>
    </citation>
    <scope>IDENTIFICATION</scope>
</reference>
<organism evidence="2">
    <name type="scientific">Oryza barthii</name>
    <dbReference type="NCBI Taxonomy" id="65489"/>
    <lineage>
        <taxon>Eukaryota</taxon>
        <taxon>Viridiplantae</taxon>
        <taxon>Streptophyta</taxon>
        <taxon>Embryophyta</taxon>
        <taxon>Tracheophyta</taxon>
        <taxon>Spermatophyta</taxon>
        <taxon>Magnoliopsida</taxon>
        <taxon>Liliopsida</taxon>
        <taxon>Poales</taxon>
        <taxon>Poaceae</taxon>
        <taxon>BOP clade</taxon>
        <taxon>Oryzoideae</taxon>
        <taxon>Oryzeae</taxon>
        <taxon>Oryzinae</taxon>
        <taxon>Oryza</taxon>
    </lineage>
</organism>
<proteinExistence type="predicted"/>
<keyword evidence="3" id="KW-1185">Reference proteome</keyword>